<keyword evidence="2" id="KW-1185">Reference proteome</keyword>
<protein>
    <submittedName>
        <fullName evidence="1">Uncharacterized protein</fullName>
    </submittedName>
</protein>
<evidence type="ECO:0000313" key="2">
    <source>
        <dbReference type="Proteomes" id="UP001234297"/>
    </source>
</evidence>
<dbReference type="Proteomes" id="UP001234297">
    <property type="component" value="Chromosome 10"/>
</dbReference>
<accession>A0ACC2KP24</accession>
<comment type="caution">
    <text evidence="1">The sequence shown here is derived from an EMBL/GenBank/DDBJ whole genome shotgun (WGS) entry which is preliminary data.</text>
</comment>
<dbReference type="EMBL" id="CM056818">
    <property type="protein sequence ID" value="KAJ8622754.1"/>
    <property type="molecule type" value="Genomic_DNA"/>
</dbReference>
<evidence type="ECO:0000313" key="1">
    <source>
        <dbReference type="EMBL" id="KAJ8622754.1"/>
    </source>
</evidence>
<proteinExistence type="predicted"/>
<name>A0ACC2KP24_PERAE</name>
<organism evidence="1 2">
    <name type="scientific">Persea americana</name>
    <name type="common">Avocado</name>
    <dbReference type="NCBI Taxonomy" id="3435"/>
    <lineage>
        <taxon>Eukaryota</taxon>
        <taxon>Viridiplantae</taxon>
        <taxon>Streptophyta</taxon>
        <taxon>Embryophyta</taxon>
        <taxon>Tracheophyta</taxon>
        <taxon>Spermatophyta</taxon>
        <taxon>Magnoliopsida</taxon>
        <taxon>Magnoliidae</taxon>
        <taxon>Laurales</taxon>
        <taxon>Lauraceae</taxon>
        <taxon>Persea</taxon>
    </lineage>
</organism>
<sequence length="156" mass="16958">MFLLPTLGSLHVLKCGDLDAAQSVFNGVAMRTVVSWNSMIAACACLEGFIEIIDCFLHMCHEEVRPDVGTIPSLLSSCAHPKVHLQGTYSILAVLGQAVDEKPDAVIVVAMLCACCKTGALELGQWMDKIFDLMQERAVVSRTTIIGGYDMYGEFE</sequence>
<gene>
    <name evidence="1" type="ORF">MRB53_031283</name>
</gene>
<reference evidence="1 2" key="1">
    <citation type="journal article" date="2022" name="Hortic Res">
        <title>A haplotype resolved chromosomal level avocado genome allows analysis of novel avocado genes.</title>
        <authorList>
            <person name="Nath O."/>
            <person name="Fletcher S.J."/>
            <person name="Hayward A."/>
            <person name="Shaw L.M."/>
            <person name="Masouleh A.K."/>
            <person name="Furtado A."/>
            <person name="Henry R.J."/>
            <person name="Mitter N."/>
        </authorList>
    </citation>
    <scope>NUCLEOTIDE SEQUENCE [LARGE SCALE GENOMIC DNA]</scope>
    <source>
        <strain evidence="2">cv. Hass</strain>
    </source>
</reference>